<dbReference type="GO" id="GO:0000978">
    <property type="term" value="F:RNA polymerase II cis-regulatory region sequence-specific DNA binding"/>
    <property type="evidence" value="ECO:0007669"/>
    <property type="project" value="TreeGrafter"/>
</dbReference>
<organism evidence="9 10">
    <name type="scientific">Camellia sinensis var. sinensis</name>
    <name type="common">China tea</name>
    <dbReference type="NCBI Taxonomy" id="542762"/>
    <lineage>
        <taxon>Eukaryota</taxon>
        <taxon>Viridiplantae</taxon>
        <taxon>Streptophyta</taxon>
        <taxon>Embryophyta</taxon>
        <taxon>Tracheophyta</taxon>
        <taxon>Spermatophyta</taxon>
        <taxon>Magnoliopsida</taxon>
        <taxon>eudicotyledons</taxon>
        <taxon>Gunneridae</taxon>
        <taxon>Pentapetalae</taxon>
        <taxon>asterids</taxon>
        <taxon>Ericales</taxon>
        <taxon>Theaceae</taxon>
        <taxon>Camellia</taxon>
    </lineage>
</organism>
<dbReference type="PANTHER" id="PTHR16223">
    <property type="entry name" value="TRANSCRIPTION FACTOR BHLH83-RELATED"/>
    <property type="match status" value="1"/>
</dbReference>
<accession>A0A4S4E4U5</accession>
<dbReference type="InterPro" id="IPR045239">
    <property type="entry name" value="bHLH95_bHLH"/>
</dbReference>
<comment type="subunit">
    <text evidence="2">Homodimer.</text>
</comment>
<reference evidence="9 10" key="1">
    <citation type="journal article" date="2018" name="Proc. Natl. Acad. Sci. U.S.A.">
        <title>Draft genome sequence of Camellia sinensis var. sinensis provides insights into the evolution of the tea genome and tea quality.</title>
        <authorList>
            <person name="Wei C."/>
            <person name="Yang H."/>
            <person name="Wang S."/>
            <person name="Zhao J."/>
            <person name="Liu C."/>
            <person name="Gao L."/>
            <person name="Xia E."/>
            <person name="Lu Y."/>
            <person name="Tai Y."/>
            <person name="She G."/>
            <person name="Sun J."/>
            <person name="Cao H."/>
            <person name="Tong W."/>
            <person name="Gao Q."/>
            <person name="Li Y."/>
            <person name="Deng W."/>
            <person name="Jiang X."/>
            <person name="Wang W."/>
            <person name="Chen Q."/>
            <person name="Zhang S."/>
            <person name="Li H."/>
            <person name="Wu J."/>
            <person name="Wang P."/>
            <person name="Li P."/>
            <person name="Shi C."/>
            <person name="Zheng F."/>
            <person name="Jian J."/>
            <person name="Huang B."/>
            <person name="Shan D."/>
            <person name="Shi M."/>
            <person name="Fang C."/>
            <person name="Yue Y."/>
            <person name="Li F."/>
            <person name="Li D."/>
            <person name="Wei S."/>
            <person name="Han B."/>
            <person name="Jiang C."/>
            <person name="Yin Y."/>
            <person name="Xia T."/>
            <person name="Zhang Z."/>
            <person name="Bennetzen J.L."/>
            <person name="Zhao S."/>
            <person name="Wan X."/>
        </authorList>
    </citation>
    <scope>NUCLEOTIDE SEQUENCE [LARGE SCALE GENOMIC DNA]</scope>
    <source>
        <strain evidence="10">cv. Shuchazao</strain>
        <tissue evidence="9">Leaf</tissue>
    </source>
</reference>
<dbReference type="InterPro" id="IPR011598">
    <property type="entry name" value="bHLH_dom"/>
</dbReference>
<dbReference type="GO" id="GO:0005634">
    <property type="term" value="C:nucleus"/>
    <property type="evidence" value="ECO:0007669"/>
    <property type="project" value="UniProtKB-SubCell"/>
</dbReference>
<comment type="caution">
    <text evidence="9">The sequence shown here is derived from an EMBL/GenBank/DDBJ whole genome shotgun (WGS) entry which is preliminary data.</text>
</comment>
<evidence type="ECO:0000256" key="5">
    <source>
        <dbReference type="ARBA" id="ARBA00023163"/>
    </source>
</evidence>
<dbReference type="PROSITE" id="PS50888">
    <property type="entry name" value="BHLH"/>
    <property type="match status" value="1"/>
</dbReference>
<dbReference type="GO" id="GO:0046983">
    <property type="term" value="F:protein dimerization activity"/>
    <property type="evidence" value="ECO:0007669"/>
    <property type="project" value="InterPro"/>
</dbReference>
<evidence type="ECO:0000259" key="8">
    <source>
        <dbReference type="PROSITE" id="PS50888"/>
    </source>
</evidence>
<dbReference type="InterPro" id="IPR045843">
    <property type="entry name" value="IND-like"/>
</dbReference>
<feature type="region of interest" description="Disordered" evidence="7">
    <location>
        <begin position="32"/>
        <end position="77"/>
    </location>
</feature>
<evidence type="ECO:0000256" key="3">
    <source>
        <dbReference type="ARBA" id="ARBA00023015"/>
    </source>
</evidence>
<evidence type="ECO:0000256" key="2">
    <source>
        <dbReference type="ARBA" id="ARBA00011738"/>
    </source>
</evidence>
<protein>
    <recommendedName>
        <fullName evidence="8">BHLH domain-containing protein</fullName>
    </recommendedName>
</protein>
<comment type="subcellular location">
    <subcellularLocation>
        <location evidence="1">Nucleus</location>
    </subcellularLocation>
</comment>
<feature type="region of interest" description="Disordered" evidence="7">
    <location>
        <begin position="181"/>
        <end position="202"/>
    </location>
</feature>
<gene>
    <name evidence="9" type="ORF">TEA_024342</name>
</gene>
<feature type="compositionally biased region" description="Basic and acidic residues" evidence="7">
    <location>
        <begin position="183"/>
        <end position="194"/>
    </location>
</feature>
<dbReference type="Gene3D" id="4.10.280.10">
    <property type="entry name" value="Helix-loop-helix DNA-binding domain"/>
    <property type="match status" value="1"/>
</dbReference>
<name>A0A4S4E4U5_CAMSN</name>
<evidence type="ECO:0000256" key="7">
    <source>
        <dbReference type="SAM" id="MobiDB-lite"/>
    </source>
</evidence>
<dbReference type="AlphaFoldDB" id="A0A4S4E4U5"/>
<keyword evidence="10" id="KW-1185">Reference proteome</keyword>
<feature type="compositionally biased region" description="Low complexity" evidence="7">
    <location>
        <begin position="61"/>
        <end position="73"/>
    </location>
</feature>
<keyword evidence="6" id="KW-0539">Nucleus</keyword>
<feature type="domain" description="BHLH" evidence="8">
    <location>
        <begin position="223"/>
        <end position="272"/>
    </location>
</feature>
<dbReference type="FunFam" id="4.10.280.10:FF:000032">
    <property type="entry name" value="Transcription factor bHLH123 family"/>
    <property type="match status" value="1"/>
</dbReference>
<dbReference type="EMBL" id="SDRB02007560">
    <property type="protein sequence ID" value="THG10979.1"/>
    <property type="molecule type" value="Genomic_DNA"/>
</dbReference>
<dbReference type="CDD" id="cd11393">
    <property type="entry name" value="bHLH_AtbHLH_like"/>
    <property type="match status" value="1"/>
</dbReference>
<dbReference type="PANTHER" id="PTHR16223:SF342">
    <property type="entry name" value="BHLH TRANSCRIPTION FACTOR-LIKE PROTEIN"/>
    <property type="match status" value="1"/>
</dbReference>
<evidence type="ECO:0000256" key="1">
    <source>
        <dbReference type="ARBA" id="ARBA00004123"/>
    </source>
</evidence>
<feature type="compositionally biased region" description="Pro residues" evidence="7">
    <location>
        <begin position="48"/>
        <end position="60"/>
    </location>
</feature>
<sequence>MNRGVLQSLPVQQMLTGSPNWWNINHMRPPSQPSSPFLIPPSNLFPQYTPPSAAPPPPPSSSSSSLLPLSSSSWHDNNQELPESWSQFFLGGLVGEEDKSGLSHVQGKKLENWEAQLLQQASNAPSVEIKQENSAANSYVYGLGNGEYHAAKPTWSQIMPASSPKSCVTSLGSNMLEFSSNKLDGRHPPPDRSSECNSTATGGVIKKARVQPSSTQSTFKDDDSLAILISSTQVRKEKLGDRITALHQLVSPFGKTDTASVLLEAIGYIRFLQNQIEALSLPYLGSGSGNMWQHQQSVQGERNCLFPEDPGQLLNDNCMKKKGAAEQDSHEESKDLRSRGLCLVPISCTLQVGSDNGADYWAPALGGGFR</sequence>
<proteinExistence type="predicted"/>
<dbReference type="SUPFAM" id="SSF47459">
    <property type="entry name" value="HLH, helix-loop-helix DNA-binding domain"/>
    <property type="match status" value="1"/>
</dbReference>
<keyword evidence="4" id="KW-0238">DNA-binding</keyword>
<evidence type="ECO:0000256" key="6">
    <source>
        <dbReference type="ARBA" id="ARBA00023242"/>
    </source>
</evidence>
<dbReference type="Proteomes" id="UP000306102">
    <property type="component" value="Unassembled WGS sequence"/>
</dbReference>
<keyword evidence="3" id="KW-0805">Transcription regulation</keyword>
<evidence type="ECO:0000313" key="9">
    <source>
        <dbReference type="EMBL" id="THG10979.1"/>
    </source>
</evidence>
<keyword evidence="5" id="KW-0804">Transcription</keyword>
<evidence type="ECO:0000313" key="10">
    <source>
        <dbReference type="Proteomes" id="UP000306102"/>
    </source>
</evidence>
<evidence type="ECO:0000256" key="4">
    <source>
        <dbReference type="ARBA" id="ARBA00023125"/>
    </source>
</evidence>
<dbReference type="GO" id="GO:0000981">
    <property type="term" value="F:DNA-binding transcription factor activity, RNA polymerase II-specific"/>
    <property type="evidence" value="ECO:0007669"/>
    <property type="project" value="TreeGrafter"/>
</dbReference>
<dbReference type="InterPro" id="IPR036638">
    <property type="entry name" value="HLH_DNA-bd_sf"/>
</dbReference>